<feature type="transmembrane region" description="Helical" evidence="1">
    <location>
        <begin position="6"/>
        <end position="25"/>
    </location>
</feature>
<accession>A0ABY4H787</accession>
<protein>
    <submittedName>
        <fullName evidence="2">Uncharacterized protein</fullName>
    </submittedName>
</protein>
<proteinExistence type="predicted"/>
<dbReference type="EMBL" id="CP095075">
    <property type="protein sequence ID" value="UOR10396.1"/>
    <property type="molecule type" value="Genomic_DNA"/>
</dbReference>
<evidence type="ECO:0000313" key="2">
    <source>
        <dbReference type="EMBL" id="UOR10396.1"/>
    </source>
</evidence>
<dbReference type="RefSeq" id="WP_245029501.1">
    <property type="nucleotide sequence ID" value="NZ_CP095075.1"/>
</dbReference>
<dbReference type="Proteomes" id="UP000830326">
    <property type="component" value="Chromosome"/>
</dbReference>
<feature type="transmembrane region" description="Helical" evidence="1">
    <location>
        <begin position="37"/>
        <end position="62"/>
    </location>
</feature>
<keyword evidence="1" id="KW-1133">Transmembrane helix</keyword>
<sequence>MGEYELFMFIGAVITLFIIVLSIVARRKNFETKSKRFIGMVVKTSMAIFVLAILMDITSMFINGSGGMGLSLMALFAIAGTVVGAFVGGSSSLQVIGDSINEVL</sequence>
<reference evidence="2" key="1">
    <citation type="submission" date="2022-04" db="EMBL/GenBank/DDBJ databases">
        <title>Halobacillus sp. isolated from saltern.</title>
        <authorList>
            <person name="Won M."/>
            <person name="Lee C.-M."/>
            <person name="Woen H.-Y."/>
            <person name="Kwon S.-W."/>
        </authorList>
    </citation>
    <scope>NUCLEOTIDE SEQUENCE</scope>
    <source>
        <strain evidence="2">SSHM10-5</strain>
    </source>
</reference>
<evidence type="ECO:0000256" key="1">
    <source>
        <dbReference type="SAM" id="Phobius"/>
    </source>
</evidence>
<keyword evidence="1" id="KW-0472">Membrane</keyword>
<evidence type="ECO:0000313" key="3">
    <source>
        <dbReference type="Proteomes" id="UP000830326"/>
    </source>
</evidence>
<organism evidence="2 3">
    <name type="scientific">Halobacillus amylolyticus</name>
    <dbReference type="NCBI Taxonomy" id="2932259"/>
    <lineage>
        <taxon>Bacteria</taxon>
        <taxon>Bacillati</taxon>
        <taxon>Bacillota</taxon>
        <taxon>Bacilli</taxon>
        <taxon>Bacillales</taxon>
        <taxon>Bacillaceae</taxon>
        <taxon>Halobacillus</taxon>
    </lineage>
</organism>
<keyword evidence="1" id="KW-0812">Transmembrane</keyword>
<name>A0ABY4H787_9BACI</name>
<keyword evidence="3" id="KW-1185">Reference proteome</keyword>
<feature type="transmembrane region" description="Helical" evidence="1">
    <location>
        <begin position="68"/>
        <end position="87"/>
    </location>
</feature>
<gene>
    <name evidence="2" type="ORF">MUO15_11910</name>
</gene>